<sequence length="274" mass="29875">MFSKLFGKKKPETPATPPPPPRQVPLYAALLEKPSRDVPQNLKTNEESPEFAQWQAKWQEKLRGQKRPADDQPVLTTLASGDHMATFAMPDEGGRAALFFSSPLRAADYKDHMGAESAGAQIPMLPLAGFVQMLRDLESAGVTHFAFDRCPRCVGATVAEAAGVQTVEDAWAVRSQYKGAEVAREKLYFEYALDAARTGHLEEAREVALQAVSHITIEDPNMHLLIGQIGVALADTQLHQDAAAMLQFLKADPYVAKLHTVVEIGAADFEGPDA</sequence>
<evidence type="ECO:0000313" key="2">
    <source>
        <dbReference type="EMBL" id="MBI5168377.1"/>
    </source>
</evidence>
<dbReference type="AlphaFoldDB" id="A0A933S9E2"/>
<organism evidence="2 3">
    <name type="scientific">Eiseniibacteriota bacterium</name>
    <dbReference type="NCBI Taxonomy" id="2212470"/>
    <lineage>
        <taxon>Bacteria</taxon>
        <taxon>Candidatus Eiseniibacteriota</taxon>
    </lineage>
</organism>
<proteinExistence type="predicted"/>
<gene>
    <name evidence="2" type="ORF">HZA61_02715</name>
</gene>
<evidence type="ECO:0000313" key="3">
    <source>
        <dbReference type="Proteomes" id="UP000696931"/>
    </source>
</evidence>
<feature type="compositionally biased region" description="Pro residues" evidence="1">
    <location>
        <begin position="14"/>
        <end position="23"/>
    </location>
</feature>
<accession>A0A933S9E2</accession>
<feature type="region of interest" description="Disordered" evidence="1">
    <location>
        <begin position="1"/>
        <end position="24"/>
    </location>
</feature>
<name>A0A933S9E2_UNCEI</name>
<reference evidence="2" key="1">
    <citation type="submission" date="2020-07" db="EMBL/GenBank/DDBJ databases">
        <title>Huge and variable diversity of episymbiotic CPR bacteria and DPANN archaea in groundwater ecosystems.</title>
        <authorList>
            <person name="He C.Y."/>
            <person name="Keren R."/>
            <person name="Whittaker M."/>
            <person name="Farag I.F."/>
            <person name="Doudna J."/>
            <person name="Cate J.H.D."/>
            <person name="Banfield J.F."/>
        </authorList>
    </citation>
    <scope>NUCLEOTIDE SEQUENCE</scope>
    <source>
        <strain evidence="2">NC_groundwater_1813_Pr3_B-0.1um_71_17</strain>
    </source>
</reference>
<dbReference type="Proteomes" id="UP000696931">
    <property type="component" value="Unassembled WGS sequence"/>
</dbReference>
<evidence type="ECO:0000256" key="1">
    <source>
        <dbReference type="SAM" id="MobiDB-lite"/>
    </source>
</evidence>
<comment type="caution">
    <text evidence="2">The sequence shown here is derived from an EMBL/GenBank/DDBJ whole genome shotgun (WGS) entry which is preliminary data.</text>
</comment>
<protein>
    <submittedName>
        <fullName evidence="2">Uncharacterized protein</fullName>
    </submittedName>
</protein>
<dbReference type="EMBL" id="JACRIW010000020">
    <property type="protein sequence ID" value="MBI5168377.1"/>
    <property type="molecule type" value="Genomic_DNA"/>
</dbReference>